<dbReference type="OrthoDB" id="123207at2759"/>
<name>A0A8B8I3T3_VANTA</name>
<dbReference type="InterPro" id="IPR029526">
    <property type="entry name" value="PGBD"/>
</dbReference>
<protein>
    <submittedName>
        <fullName evidence="4">PiggyBac transposable element-derived protein 2-like</fullName>
    </submittedName>
</protein>
<proteinExistence type="predicted"/>
<dbReference type="OMA" id="WATDTRY"/>
<evidence type="ECO:0000313" key="3">
    <source>
        <dbReference type="Proteomes" id="UP001652626"/>
    </source>
</evidence>
<organism evidence="3 4">
    <name type="scientific">Vanessa tameamea</name>
    <name type="common">Kamehameha butterfly</name>
    <dbReference type="NCBI Taxonomy" id="334116"/>
    <lineage>
        <taxon>Eukaryota</taxon>
        <taxon>Metazoa</taxon>
        <taxon>Ecdysozoa</taxon>
        <taxon>Arthropoda</taxon>
        <taxon>Hexapoda</taxon>
        <taxon>Insecta</taxon>
        <taxon>Pterygota</taxon>
        <taxon>Neoptera</taxon>
        <taxon>Endopterygota</taxon>
        <taxon>Lepidoptera</taxon>
        <taxon>Glossata</taxon>
        <taxon>Ditrysia</taxon>
        <taxon>Papilionoidea</taxon>
        <taxon>Nymphalidae</taxon>
        <taxon>Nymphalinae</taxon>
        <taxon>Vanessa</taxon>
    </lineage>
</organism>
<dbReference type="AlphaFoldDB" id="A0A8B8I3T3"/>
<dbReference type="GeneID" id="113397549"/>
<dbReference type="PANTHER" id="PTHR47272">
    <property type="entry name" value="DDE_TNP_1_7 DOMAIN-CONTAINING PROTEIN"/>
    <property type="match status" value="1"/>
</dbReference>
<keyword evidence="3" id="KW-1185">Reference proteome</keyword>
<feature type="region of interest" description="Disordered" evidence="1">
    <location>
        <begin position="29"/>
        <end position="59"/>
    </location>
</feature>
<feature type="compositionally biased region" description="Low complexity" evidence="1">
    <location>
        <begin position="47"/>
        <end position="59"/>
    </location>
</feature>
<sequence>MVLSLFFFLCQQPNRASKIIALVPNEHAPSDASEISDSETELHDARTNSSTPLSSPAPSIASSLANITIDTSDDEELHSEDADIIPDSIVREIGESIYENVPSLSAIPSLPATPITPIASSLAPRKKRFRKPTTVKAKRPKKNKKFQLTYNWRVAQFRHQATIEEGEEDDYIDLPEDDSPLSFFHLFFSQDMFTSIVEQTNLYSVQQTGKSIQLTDEEFRDFLAIHILMGIVVMPSYLDYWSEKFRYGNVADIMSLKRYQLIRRHLHFVDNTMDDGDKYFKVRPVIEHLRQNCLKQQKKETKFSIVEMMIAYKGTKAGKRKQYMKDKPNKWGFKNYVRAGVSGIIYDFVLYGGDDTFRNHKFTEEELSLGFGAQVVIALCQSICQKPSFVFCDNFFSSPELLLILRENYGVFALGTIRGNRLRGAEKVLPTEKAMKKKPRGHFVESICDKNRLAVVRWNDNKAVTFISSFVASEPIEKIRRYSKDAKAKIDVQCPQIVRQYNRHMAGVDLSDMLISLYKTPFKSRRWYLAIFAQIIDICINNAWLLYRQKHSGNVKSKKPLKAYRYDIYDLLCKVNRSATRKQTESVKVKKPHAPRPLSPLKYDNIGHFPSTMEEGRCRFCQKKTIVYCIKCNTRLCFVTGKAPRNCFLNFHTK</sequence>
<feature type="domain" description="PiggyBac transposable element-derived protein" evidence="2">
    <location>
        <begin position="179"/>
        <end position="544"/>
    </location>
</feature>
<dbReference type="Proteomes" id="UP001652626">
    <property type="component" value="Chromosome 3"/>
</dbReference>
<evidence type="ECO:0000259" key="2">
    <source>
        <dbReference type="Pfam" id="PF13843"/>
    </source>
</evidence>
<evidence type="ECO:0000313" key="4">
    <source>
        <dbReference type="RefSeq" id="XP_026491734.2"/>
    </source>
</evidence>
<dbReference type="Pfam" id="PF13843">
    <property type="entry name" value="DDE_Tnp_1_7"/>
    <property type="match status" value="1"/>
</dbReference>
<dbReference type="RefSeq" id="XP_026491734.2">
    <property type="nucleotide sequence ID" value="XM_026635949.2"/>
</dbReference>
<evidence type="ECO:0000256" key="1">
    <source>
        <dbReference type="SAM" id="MobiDB-lite"/>
    </source>
</evidence>
<reference evidence="4" key="2">
    <citation type="submission" date="2025-08" db="UniProtKB">
        <authorList>
            <consortium name="RefSeq"/>
        </authorList>
    </citation>
    <scope>IDENTIFICATION</scope>
    <source>
        <tissue evidence="4">Whole body</tissue>
    </source>
</reference>
<gene>
    <name evidence="4" type="primary">LOC113397549</name>
</gene>
<reference evidence="3" key="1">
    <citation type="submission" date="2025-05" db="UniProtKB">
        <authorList>
            <consortium name="RefSeq"/>
        </authorList>
    </citation>
    <scope>NUCLEOTIDE SEQUENCE [LARGE SCALE GENOMIC DNA]</scope>
</reference>
<accession>A0A8B8I3T3</accession>
<dbReference type="PANTHER" id="PTHR47272:SF1">
    <property type="entry name" value="PIGGYBAC TRANSPOSABLE ELEMENT-DERIVED PROTEIN 3-LIKE"/>
    <property type="match status" value="1"/>
</dbReference>